<protein>
    <submittedName>
        <fullName evidence="3">SPFH domain-containing protein</fullName>
    </submittedName>
</protein>
<accession>A0A9D2NCT9</accession>
<feature type="domain" description="Band 7" evidence="2">
    <location>
        <begin position="41"/>
        <end position="150"/>
    </location>
</feature>
<feature type="compositionally biased region" description="Acidic residues" evidence="1">
    <location>
        <begin position="299"/>
        <end position="314"/>
    </location>
</feature>
<proteinExistence type="predicted"/>
<dbReference type="Proteomes" id="UP000823891">
    <property type="component" value="Unassembled WGS sequence"/>
</dbReference>
<reference evidence="3" key="2">
    <citation type="submission" date="2021-04" db="EMBL/GenBank/DDBJ databases">
        <authorList>
            <person name="Gilroy R."/>
        </authorList>
    </citation>
    <scope>NUCLEOTIDE SEQUENCE</scope>
    <source>
        <strain evidence="3">USAMLcec2-132</strain>
    </source>
</reference>
<sequence>MIKSTYNPILKEEAYQPSFFSRFPSPGPNSAILLIAGDNIQQALCIRPGVSVKPSELRKNKYNRLVEIDTSTHSVELEFSLLSKDNVSSFIVKAGMVAAVTDPLLFYAERLTNAAERIEGELEPVFQECAESFSLEDISGFRNELRRELSGFTLTQCGITISGCHVNVRGDENYQSHLRRKRSIVQNNEIEREKALSSQQISELYKDPVIAAISGVADGSISIMDAQNLIRENRLADFNQQMEYWDRITQQMIKLRDAGLVSEEQLQGKVYPFLDGLLSKTSISGQISETPVGRIAESAEQEEESSEFAPFDEE</sequence>
<gene>
    <name evidence="3" type="ORF">H9761_01780</name>
</gene>
<comment type="caution">
    <text evidence="3">The sequence shown here is derived from an EMBL/GenBank/DDBJ whole genome shotgun (WGS) entry which is preliminary data.</text>
</comment>
<organism evidence="3 4">
    <name type="scientific">Candidatus Eisenbergiella merdavium</name>
    <dbReference type="NCBI Taxonomy" id="2838551"/>
    <lineage>
        <taxon>Bacteria</taxon>
        <taxon>Bacillati</taxon>
        <taxon>Bacillota</taxon>
        <taxon>Clostridia</taxon>
        <taxon>Lachnospirales</taxon>
        <taxon>Lachnospiraceae</taxon>
        <taxon>Eisenbergiella</taxon>
    </lineage>
</organism>
<evidence type="ECO:0000313" key="4">
    <source>
        <dbReference type="Proteomes" id="UP000823891"/>
    </source>
</evidence>
<evidence type="ECO:0000256" key="1">
    <source>
        <dbReference type="SAM" id="MobiDB-lite"/>
    </source>
</evidence>
<dbReference type="AlphaFoldDB" id="A0A9D2NCT9"/>
<dbReference type="Pfam" id="PF01145">
    <property type="entry name" value="Band_7"/>
    <property type="match status" value="1"/>
</dbReference>
<evidence type="ECO:0000259" key="2">
    <source>
        <dbReference type="Pfam" id="PF01145"/>
    </source>
</evidence>
<reference evidence="3" key="1">
    <citation type="journal article" date="2021" name="PeerJ">
        <title>Extensive microbial diversity within the chicken gut microbiome revealed by metagenomics and culture.</title>
        <authorList>
            <person name="Gilroy R."/>
            <person name="Ravi A."/>
            <person name="Getino M."/>
            <person name="Pursley I."/>
            <person name="Horton D.L."/>
            <person name="Alikhan N.F."/>
            <person name="Baker D."/>
            <person name="Gharbi K."/>
            <person name="Hall N."/>
            <person name="Watson M."/>
            <person name="Adriaenssens E.M."/>
            <person name="Foster-Nyarko E."/>
            <person name="Jarju S."/>
            <person name="Secka A."/>
            <person name="Antonio M."/>
            <person name="Oren A."/>
            <person name="Chaudhuri R.R."/>
            <person name="La Ragione R."/>
            <person name="Hildebrand F."/>
            <person name="Pallen M.J."/>
        </authorList>
    </citation>
    <scope>NUCLEOTIDE SEQUENCE</scope>
    <source>
        <strain evidence="3">USAMLcec2-132</strain>
    </source>
</reference>
<dbReference type="EMBL" id="DWWS01000011">
    <property type="protein sequence ID" value="HJC22418.1"/>
    <property type="molecule type" value="Genomic_DNA"/>
</dbReference>
<feature type="region of interest" description="Disordered" evidence="1">
    <location>
        <begin position="291"/>
        <end position="314"/>
    </location>
</feature>
<dbReference type="InterPro" id="IPR001107">
    <property type="entry name" value="Band_7"/>
</dbReference>
<name>A0A9D2NCT9_9FIRM</name>
<evidence type="ECO:0000313" key="3">
    <source>
        <dbReference type="EMBL" id="HJC22418.1"/>
    </source>
</evidence>